<comment type="similarity">
    <text evidence="1 7">Belongs to the AB hydrolase superfamily. Lipase family.</text>
</comment>
<evidence type="ECO:0000256" key="3">
    <source>
        <dbReference type="ARBA" id="ARBA00022801"/>
    </source>
</evidence>
<dbReference type="OrthoDB" id="9974421at2759"/>
<dbReference type="InterPro" id="IPR025483">
    <property type="entry name" value="Lipase_euk"/>
</dbReference>
<protein>
    <recommendedName>
        <fullName evidence="7">Lipase</fullName>
    </recommendedName>
</protein>
<evidence type="ECO:0000256" key="6">
    <source>
        <dbReference type="ARBA" id="ARBA00023180"/>
    </source>
</evidence>
<keyword evidence="4 7" id="KW-0442">Lipid degradation</keyword>
<dbReference type="Proteomes" id="UP001154078">
    <property type="component" value="Chromosome 1"/>
</dbReference>
<evidence type="ECO:0000256" key="7">
    <source>
        <dbReference type="PIRNR" id="PIRNR000862"/>
    </source>
</evidence>
<dbReference type="InterPro" id="IPR029058">
    <property type="entry name" value="AB_hydrolase_fold"/>
</dbReference>
<keyword evidence="5" id="KW-0443">Lipid metabolism</keyword>
<evidence type="ECO:0000313" key="12">
    <source>
        <dbReference type="Proteomes" id="UP001154078"/>
    </source>
</evidence>
<feature type="signal peptide" evidence="9">
    <location>
        <begin position="1"/>
        <end position="19"/>
    </location>
</feature>
<feature type="active site" description="Charge relay system" evidence="8">
    <location>
        <position position="366"/>
    </location>
</feature>
<feature type="chain" id="PRO_5040191022" description="Lipase" evidence="9">
    <location>
        <begin position="20"/>
        <end position="392"/>
    </location>
</feature>
<dbReference type="PANTHER" id="PTHR11005">
    <property type="entry name" value="LYSOSOMAL ACID LIPASE-RELATED"/>
    <property type="match status" value="1"/>
</dbReference>
<name>A0A9P0AQM1_BRAAE</name>
<dbReference type="Gene3D" id="3.40.50.1820">
    <property type="entry name" value="alpha/beta hydrolase"/>
    <property type="match status" value="1"/>
</dbReference>
<keyword evidence="2 9" id="KW-0732">Signal</keyword>
<keyword evidence="6" id="KW-0325">Glycoprotein</keyword>
<reference evidence="11" key="1">
    <citation type="submission" date="2021-12" db="EMBL/GenBank/DDBJ databases">
        <authorList>
            <person name="King R."/>
        </authorList>
    </citation>
    <scope>NUCLEOTIDE SEQUENCE</scope>
</reference>
<sequence>MNLVVPGIILFISISGSKGYQGNYGLPFVEAAAMDGYVAENHEVTTDDGYILGIHRLPYKKNSTVVNKNPVLIVPGLTGTSDCFILLRENGSLAYTLVDQGYDVWLPNPRGNKHSNKHVRFDHKVDRAYWEYTMLEMGYYDMASTVDYITNVTKKDKITGIGHSQGNTLLFILLASRPEYNEKFNLFVALAPSIYLNSSDIEFFNAIGPYLQILDYFLRDFLGLYSIPDIDGLDVFCRALPGIQAFCSSLVGFIDFGINIEKIYDTDIFPMVLSHMPSGINIKVVLHYLQLIDRGEFYSYDYGDIGNMRRYGTAVPPLHSIKNISVPVALFYSHYDMLIPLSGIDRLANDLQNPILFAIQNRNYKHLFYLFSKDVKKLHPTLLKVIKEHNSY</sequence>
<evidence type="ECO:0000256" key="9">
    <source>
        <dbReference type="SAM" id="SignalP"/>
    </source>
</evidence>
<organism evidence="11 12">
    <name type="scientific">Brassicogethes aeneus</name>
    <name type="common">Rape pollen beetle</name>
    <name type="synonym">Meligethes aeneus</name>
    <dbReference type="NCBI Taxonomy" id="1431903"/>
    <lineage>
        <taxon>Eukaryota</taxon>
        <taxon>Metazoa</taxon>
        <taxon>Ecdysozoa</taxon>
        <taxon>Arthropoda</taxon>
        <taxon>Hexapoda</taxon>
        <taxon>Insecta</taxon>
        <taxon>Pterygota</taxon>
        <taxon>Neoptera</taxon>
        <taxon>Endopterygota</taxon>
        <taxon>Coleoptera</taxon>
        <taxon>Polyphaga</taxon>
        <taxon>Cucujiformia</taxon>
        <taxon>Nitidulidae</taxon>
        <taxon>Meligethinae</taxon>
        <taxon>Brassicogethes</taxon>
    </lineage>
</organism>
<accession>A0A9P0AQM1</accession>
<evidence type="ECO:0000256" key="2">
    <source>
        <dbReference type="ARBA" id="ARBA00022729"/>
    </source>
</evidence>
<evidence type="ECO:0000259" key="10">
    <source>
        <dbReference type="Pfam" id="PF04083"/>
    </source>
</evidence>
<evidence type="ECO:0000256" key="1">
    <source>
        <dbReference type="ARBA" id="ARBA00010701"/>
    </source>
</evidence>
<feature type="active site" description="Nucleophile" evidence="8">
    <location>
        <position position="164"/>
    </location>
</feature>
<feature type="active site" description="Charge relay system" evidence="8">
    <location>
        <position position="336"/>
    </location>
</feature>
<feature type="domain" description="Partial AB-hydrolase lipase" evidence="10">
    <location>
        <begin position="30"/>
        <end position="86"/>
    </location>
</feature>
<evidence type="ECO:0000256" key="5">
    <source>
        <dbReference type="ARBA" id="ARBA00023098"/>
    </source>
</evidence>
<evidence type="ECO:0000313" key="11">
    <source>
        <dbReference type="EMBL" id="CAH0547941.1"/>
    </source>
</evidence>
<evidence type="ECO:0000256" key="8">
    <source>
        <dbReference type="PIRSR" id="PIRSR000862-1"/>
    </source>
</evidence>
<dbReference type="Pfam" id="PF04083">
    <property type="entry name" value="Abhydro_lipase"/>
    <property type="match status" value="1"/>
</dbReference>
<keyword evidence="12" id="KW-1185">Reference proteome</keyword>
<evidence type="ECO:0000256" key="4">
    <source>
        <dbReference type="ARBA" id="ARBA00022963"/>
    </source>
</evidence>
<proteinExistence type="inferred from homology"/>
<keyword evidence="3 7" id="KW-0378">Hydrolase</keyword>
<dbReference type="AlphaFoldDB" id="A0A9P0AQM1"/>
<dbReference type="GO" id="GO:0016788">
    <property type="term" value="F:hydrolase activity, acting on ester bonds"/>
    <property type="evidence" value="ECO:0007669"/>
    <property type="project" value="InterPro"/>
</dbReference>
<dbReference type="SUPFAM" id="SSF53474">
    <property type="entry name" value="alpha/beta-Hydrolases"/>
    <property type="match status" value="1"/>
</dbReference>
<dbReference type="EMBL" id="OV121132">
    <property type="protein sequence ID" value="CAH0547941.1"/>
    <property type="molecule type" value="Genomic_DNA"/>
</dbReference>
<dbReference type="InterPro" id="IPR006693">
    <property type="entry name" value="AB_hydrolase_lipase"/>
</dbReference>
<dbReference type="GO" id="GO:0016042">
    <property type="term" value="P:lipid catabolic process"/>
    <property type="evidence" value="ECO:0007669"/>
    <property type="project" value="UniProtKB-KW"/>
</dbReference>
<dbReference type="FunFam" id="3.40.50.1820:FF:000057">
    <property type="entry name" value="Lipase"/>
    <property type="match status" value="1"/>
</dbReference>
<gene>
    <name evidence="11" type="ORF">MELIAE_LOCUS1826</name>
</gene>
<dbReference type="PIRSF" id="PIRSF000862">
    <property type="entry name" value="Steryl_ester_lip"/>
    <property type="match status" value="1"/>
</dbReference>